<evidence type="ECO:0000313" key="2">
    <source>
        <dbReference type="Proteomes" id="UP000230423"/>
    </source>
</evidence>
<gene>
    <name evidence="1" type="ORF">TELCIR_12804</name>
</gene>
<name>A0A2G9U5I4_TELCI</name>
<accession>A0A2G9U5I4</accession>
<dbReference type="EMBL" id="KZ348943">
    <property type="protein sequence ID" value="PIO65519.1"/>
    <property type="molecule type" value="Genomic_DNA"/>
</dbReference>
<organism evidence="1 2">
    <name type="scientific">Teladorsagia circumcincta</name>
    <name type="common">Brown stomach worm</name>
    <name type="synonym">Ostertagia circumcincta</name>
    <dbReference type="NCBI Taxonomy" id="45464"/>
    <lineage>
        <taxon>Eukaryota</taxon>
        <taxon>Metazoa</taxon>
        <taxon>Ecdysozoa</taxon>
        <taxon>Nematoda</taxon>
        <taxon>Chromadorea</taxon>
        <taxon>Rhabditida</taxon>
        <taxon>Rhabditina</taxon>
        <taxon>Rhabditomorpha</taxon>
        <taxon>Strongyloidea</taxon>
        <taxon>Trichostrongylidae</taxon>
        <taxon>Teladorsagia</taxon>
    </lineage>
</organism>
<protein>
    <submittedName>
        <fullName evidence="1">Uncharacterized protein</fullName>
    </submittedName>
</protein>
<evidence type="ECO:0000313" key="1">
    <source>
        <dbReference type="EMBL" id="PIO65519.1"/>
    </source>
</evidence>
<reference evidence="1 2" key="1">
    <citation type="submission" date="2015-09" db="EMBL/GenBank/DDBJ databases">
        <title>Draft genome of the parasitic nematode Teladorsagia circumcincta isolate WARC Sus (inbred).</title>
        <authorList>
            <person name="Mitreva M."/>
        </authorList>
    </citation>
    <scope>NUCLEOTIDE SEQUENCE [LARGE SCALE GENOMIC DNA]</scope>
    <source>
        <strain evidence="1 2">S</strain>
    </source>
</reference>
<proteinExistence type="predicted"/>
<sequence>METYYFDEMDPAEELDVDTVSKMDVNIPRFLIILLALAGMTSSLNCYSGVSTCGSNPPTAKERCKSRFCVRITSAQVSDYAHVYGCDTIHCQINFLKEPIHNAPTKRRLTKTKTYTYTFQ</sequence>
<dbReference type="Proteomes" id="UP000230423">
    <property type="component" value="Unassembled WGS sequence"/>
</dbReference>
<dbReference type="AlphaFoldDB" id="A0A2G9U5I4"/>
<keyword evidence="2" id="KW-1185">Reference proteome</keyword>